<evidence type="ECO:0000256" key="1">
    <source>
        <dbReference type="ARBA" id="ARBA00002501"/>
    </source>
</evidence>
<evidence type="ECO:0000256" key="4">
    <source>
        <dbReference type="ARBA" id="ARBA00022692"/>
    </source>
</evidence>
<dbReference type="OrthoDB" id="610027at2759"/>
<dbReference type="GO" id="GO:0005783">
    <property type="term" value="C:endoplasmic reticulum"/>
    <property type="evidence" value="ECO:0007669"/>
    <property type="project" value="UniProtKB-ARBA"/>
</dbReference>
<name>A0A8J5WAK6_ZIZPA</name>
<protein>
    <recommendedName>
        <fullName evidence="7">PRA1 family protein</fullName>
    </recommendedName>
</protein>
<comment type="function">
    <text evidence="1 7">May be involved in both secretory and endocytic intracellular trafficking in the endosomal/prevacuolar compartments.</text>
</comment>
<dbReference type="GO" id="GO:0016020">
    <property type="term" value="C:membrane"/>
    <property type="evidence" value="ECO:0007669"/>
    <property type="project" value="UniProtKB-SubCell"/>
</dbReference>
<keyword evidence="6 7" id="KW-0472">Membrane</keyword>
<dbReference type="Pfam" id="PF03208">
    <property type="entry name" value="PRA1"/>
    <property type="match status" value="1"/>
</dbReference>
<reference evidence="8" key="1">
    <citation type="journal article" date="2021" name="bioRxiv">
        <title>Whole Genome Assembly and Annotation of Northern Wild Rice, Zizania palustris L., Supports a Whole Genome Duplication in the Zizania Genus.</title>
        <authorList>
            <person name="Haas M."/>
            <person name="Kono T."/>
            <person name="Macchietto M."/>
            <person name="Millas R."/>
            <person name="McGilp L."/>
            <person name="Shao M."/>
            <person name="Duquette J."/>
            <person name="Hirsch C.N."/>
            <person name="Kimball J."/>
        </authorList>
    </citation>
    <scope>NUCLEOTIDE SEQUENCE</scope>
    <source>
        <tissue evidence="8">Fresh leaf tissue</tissue>
    </source>
</reference>
<gene>
    <name evidence="8" type="ORF">GUJ93_ZPchr0010g8986</name>
</gene>
<sequence>MDWSAVTAEDLVDALREVDWSAPPRPVPEFFSRFTAPRSYSKWTSRLKCNLYYYRTNYFILIMFILGVGFIWKPIAILAAFMTGISIAFLNDRYRGMNNGDTQLLCITITCSFWRWTWTGSVDDATPGMQPSRSQISVHLDFSLTKNWSKNSM</sequence>
<comment type="similarity">
    <text evidence="3 7">Belongs to the PRA1 family.</text>
</comment>
<dbReference type="GO" id="GO:0016192">
    <property type="term" value="P:vesicle-mediated transport"/>
    <property type="evidence" value="ECO:0007669"/>
    <property type="project" value="UniProtKB-ARBA"/>
</dbReference>
<comment type="caution">
    <text evidence="7">Lacks conserved residue(s) required for the propagation of feature annotation.</text>
</comment>
<keyword evidence="9" id="KW-1185">Reference proteome</keyword>
<accession>A0A8J5WAK6</accession>
<keyword evidence="5 7" id="KW-1133">Transmembrane helix</keyword>
<feature type="transmembrane region" description="Helical" evidence="7">
    <location>
        <begin position="58"/>
        <end position="90"/>
    </location>
</feature>
<keyword evidence="4 7" id="KW-0812">Transmembrane</keyword>
<comment type="caution">
    <text evidence="8">The sequence shown here is derived from an EMBL/GenBank/DDBJ whole genome shotgun (WGS) entry which is preliminary data.</text>
</comment>
<dbReference type="PANTHER" id="PTHR12859">
    <property type="entry name" value="PRA1 PROTEIN"/>
    <property type="match status" value="1"/>
</dbReference>
<reference evidence="8" key="2">
    <citation type="submission" date="2021-02" db="EMBL/GenBank/DDBJ databases">
        <authorList>
            <person name="Kimball J.A."/>
            <person name="Haas M.W."/>
            <person name="Macchietto M."/>
            <person name="Kono T."/>
            <person name="Duquette J."/>
            <person name="Shao M."/>
        </authorList>
    </citation>
    <scope>NUCLEOTIDE SEQUENCE</scope>
    <source>
        <tissue evidence="8">Fresh leaf tissue</tissue>
    </source>
</reference>
<dbReference type="PANTHER" id="PTHR12859:SF6">
    <property type="entry name" value="PRA1 FAMILY PROTEIN"/>
    <property type="match status" value="1"/>
</dbReference>
<comment type="subcellular location">
    <subcellularLocation>
        <location evidence="2 7">Membrane</location>
        <topology evidence="2 7">Multi-pass membrane protein</topology>
    </subcellularLocation>
</comment>
<dbReference type="EMBL" id="JAAALK010000082">
    <property type="protein sequence ID" value="KAG8085807.1"/>
    <property type="molecule type" value="Genomic_DNA"/>
</dbReference>
<evidence type="ECO:0000256" key="3">
    <source>
        <dbReference type="ARBA" id="ARBA00006483"/>
    </source>
</evidence>
<keyword evidence="7" id="KW-0813">Transport</keyword>
<dbReference type="InterPro" id="IPR004895">
    <property type="entry name" value="Prenylated_rab_accept_PRA1"/>
</dbReference>
<evidence type="ECO:0000313" key="8">
    <source>
        <dbReference type="EMBL" id="KAG8085807.1"/>
    </source>
</evidence>
<evidence type="ECO:0000256" key="7">
    <source>
        <dbReference type="RuleBase" id="RU363107"/>
    </source>
</evidence>
<evidence type="ECO:0000256" key="6">
    <source>
        <dbReference type="ARBA" id="ARBA00023136"/>
    </source>
</evidence>
<evidence type="ECO:0000313" key="9">
    <source>
        <dbReference type="Proteomes" id="UP000729402"/>
    </source>
</evidence>
<dbReference type="Proteomes" id="UP000729402">
    <property type="component" value="Unassembled WGS sequence"/>
</dbReference>
<evidence type="ECO:0000256" key="2">
    <source>
        <dbReference type="ARBA" id="ARBA00004141"/>
    </source>
</evidence>
<organism evidence="8 9">
    <name type="scientific">Zizania palustris</name>
    <name type="common">Northern wild rice</name>
    <dbReference type="NCBI Taxonomy" id="103762"/>
    <lineage>
        <taxon>Eukaryota</taxon>
        <taxon>Viridiplantae</taxon>
        <taxon>Streptophyta</taxon>
        <taxon>Embryophyta</taxon>
        <taxon>Tracheophyta</taxon>
        <taxon>Spermatophyta</taxon>
        <taxon>Magnoliopsida</taxon>
        <taxon>Liliopsida</taxon>
        <taxon>Poales</taxon>
        <taxon>Poaceae</taxon>
        <taxon>BOP clade</taxon>
        <taxon>Oryzoideae</taxon>
        <taxon>Oryzeae</taxon>
        <taxon>Zizaniinae</taxon>
        <taxon>Zizania</taxon>
    </lineage>
</organism>
<dbReference type="AlphaFoldDB" id="A0A8J5WAK6"/>
<evidence type="ECO:0000256" key="5">
    <source>
        <dbReference type="ARBA" id="ARBA00022989"/>
    </source>
</evidence>
<proteinExistence type="inferred from homology"/>